<evidence type="ECO:0000313" key="1">
    <source>
        <dbReference type="EMBL" id="SEK39726.1"/>
    </source>
</evidence>
<sequence>MYSQQQIENLILKFKNTSLNKPEWNHEAHIIVAIWYNWHYTFEQALKIVRTNIKAYNESVGTPNTEISGYHETLTVFWMTLTKNFLAYNFHDKIDNAINEFLKTREADISTTSAYYSNEVLFSKKARREWINGNKKPINLDFNNLNV</sequence>
<organism evidence="1 2">
    <name type="scientific">Maribacter orientalis</name>
    <dbReference type="NCBI Taxonomy" id="228957"/>
    <lineage>
        <taxon>Bacteria</taxon>
        <taxon>Pseudomonadati</taxon>
        <taxon>Bacteroidota</taxon>
        <taxon>Flavobacteriia</taxon>
        <taxon>Flavobacteriales</taxon>
        <taxon>Flavobacteriaceae</taxon>
        <taxon>Maribacter</taxon>
    </lineage>
</organism>
<accession>A0A1H7GNL2</accession>
<dbReference type="OrthoDB" id="117988at2"/>
<dbReference type="RefSeq" id="WP_091619203.1">
    <property type="nucleotide sequence ID" value="NZ_FNZN01000001.1"/>
</dbReference>
<dbReference type="AlphaFoldDB" id="A0A1H7GNL2"/>
<dbReference type="EMBL" id="FNZN01000001">
    <property type="protein sequence ID" value="SEK39726.1"/>
    <property type="molecule type" value="Genomic_DNA"/>
</dbReference>
<proteinExistence type="predicted"/>
<gene>
    <name evidence="1" type="ORF">SAMN04488008_101405</name>
</gene>
<dbReference type="STRING" id="228957.SAMN04488008_101405"/>
<protein>
    <submittedName>
        <fullName evidence="1">Uncharacterized protein</fullName>
    </submittedName>
</protein>
<reference evidence="2" key="1">
    <citation type="submission" date="2016-10" db="EMBL/GenBank/DDBJ databases">
        <authorList>
            <person name="Varghese N."/>
            <person name="Submissions S."/>
        </authorList>
    </citation>
    <scope>NUCLEOTIDE SEQUENCE [LARGE SCALE GENOMIC DNA]</scope>
    <source>
        <strain evidence="2">DSM 16471</strain>
    </source>
</reference>
<evidence type="ECO:0000313" key="2">
    <source>
        <dbReference type="Proteomes" id="UP000198990"/>
    </source>
</evidence>
<keyword evidence="2" id="KW-1185">Reference proteome</keyword>
<dbReference type="Proteomes" id="UP000198990">
    <property type="component" value="Unassembled WGS sequence"/>
</dbReference>
<name>A0A1H7GNL2_9FLAO</name>